<dbReference type="Gene3D" id="2.70.70.10">
    <property type="entry name" value="Glucose Permease (Domain IIA)"/>
    <property type="match status" value="1"/>
</dbReference>
<keyword evidence="5" id="KW-0449">Lipoprotein</keyword>
<dbReference type="InterPro" id="IPR016047">
    <property type="entry name" value="M23ase_b-sheet_dom"/>
</dbReference>
<evidence type="ECO:0000256" key="1">
    <source>
        <dbReference type="ARBA" id="ARBA00038420"/>
    </source>
</evidence>
<evidence type="ECO:0000259" key="4">
    <source>
        <dbReference type="Pfam" id="PF01551"/>
    </source>
</evidence>
<feature type="region of interest" description="Disordered" evidence="2">
    <location>
        <begin position="223"/>
        <end position="264"/>
    </location>
</feature>
<comment type="caution">
    <text evidence="5">The sequence shown here is derived from an EMBL/GenBank/DDBJ whole genome shotgun (WGS) entry which is preliminary data.</text>
</comment>
<dbReference type="EMBL" id="JACHGB010000001">
    <property type="protein sequence ID" value="MBB5270152.1"/>
    <property type="molecule type" value="Genomic_DNA"/>
</dbReference>
<keyword evidence="6" id="KW-1185">Reference proteome</keyword>
<feature type="chain" id="PRO_5030870910" evidence="3">
    <location>
        <begin position="22"/>
        <end position="264"/>
    </location>
</feature>
<feature type="compositionally biased region" description="Low complexity" evidence="2">
    <location>
        <begin position="104"/>
        <end position="132"/>
    </location>
</feature>
<keyword evidence="3" id="KW-0732">Signal</keyword>
<dbReference type="Pfam" id="PF01551">
    <property type="entry name" value="Peptidase_M23"/>
    <property type="match status" value="1"/>
</dbReference>
<feature type="compositionally biased region" description="Low complexity" evidence="2">
    <location>
        <begin position="41"/>
        <end position="71"/>
    </location>
</feature>
<dbReference type="SUPFAM" id="SSF51261">
    <property type="entry name" value="Duplicated hybrid motif"/>
    <property type="match status" value="1"/>
</dbReference>
<dbReference type="RefSeq" id="WP_221302584.1">
    <property type="nucleotide sequence ID" value="NZ_BAABEW010000003.1"/>
</dbReference>
<evidence type="ECO:0000313" key="5">
    <source>
        <dbReference type="EMBL" id="MBB5270152.1"/>
    </source>
</evidence>
<dbReference type="GO" id="GO:0004222">
    <property type="term" value="F:metalloendopeptidase activity"/>
    <property type="evidence" value="ECO:0007669"/>
    <property type="project" value="TreeGrafter"/>
</dbReference>
<evidence type="ECO:0000256" key="2">
    <source>
        <dbReference type="SAM" id="MobiDB-lite"/>
    </source>
</evidence>
<feature type="signal peptide" evidence="3">
    <location>
        <begin position="1"/>
        <end position="21"/>
    </location>
</feature>
<feature type="region of interest" description="Disordered" evidence="2">
    <location>
        <begin position="23"/>
        <end position="144"/>
    </location>
</feature>
<organism evidence="5 6">
    <name type="scientific">Quisquiliibacterium transsilvanicum</name>
    <dbReference type="NCBI Taxonomy" id="1549638"/>
    <lineage>
        <taxon>Bacteria</taxon>
        <taxon>Pseudomonadati</taxon>
        <taxon>Pseudomonadota</taxon>
        <taxon>Betaproteobacteria</taxon>
        <taxon>Burkholderiales</taxon>
        <taxon>Burkholderiaceae</taxon>
        <taxon>Quisquiliibacterium</taxon>
    </lineage>
</organism>
<dbReference type="AlphaFoldDB" id="A0A7W8HDP7"/>
<dbReference type="PANTHER" id="PTHR21666:SF263">
    <property type="entry name" value="MUREIN HYDROLASE ACTIVATOR NLPD"/>
    <property type="match status" value="1"/>
</dbReference>
<feature type="domain" description="M23ase beta-sheet core" evidence="4">
    <location>
        <begin position="165"/>
        <end position="257"/>
    </location>
</feature>
<accession>A0A7W8HDP7</accession>
<dbReference type="Proteomes" id="UP000532440">
    <property type="component" value="Unassembled WGS sequence"/>
</dbReference>
<evidence type="ECO:0000313" key="6">
    <source>
        <dbReference type="Proteomes" id="UP000532440"/>
    </source>
</evidence>
<dbReference type="GO" id="GO:0032153">
    <property type="term" value="C:cell division site"/>
    <property type="evidence" value="ECO:0007669"/>
    <property type="project" value="TreeGrafter"/>
</dbReference>
<dbReference type="PANTHER" id="PTHR21666">
    <property type="entry name" value="PEPTIDASE-RELATED"/>
    <property type="match status" value="1"/>
</dbReference>
<dbReference type="InterPro" id="IPR011055">
    <property type="entry name" value="Dup_hybrid_motif"/>
</dbReference>
<sequence>MPMFDRRLAAFVTAALLAGCAAPGPAPVESRTRPPAVAARSAQPKPVAPVSAAPAAQAVAVEVESAPVRSSGLQVRPLDPAPTGPAPRGGPAGVKRPYADTAMAEPSSPPAEQAPAPAPAAPDAAPPSAADPAPKPAEPAAVSSSGFAWPARGRVVQGFSAPRSMGISIAGSPGDPVSAAADGRVIFSGPGPRGYGNLVIVKHDGETLSVYAHNRALSVKEGQSVKRGQKVAELGSSGTDAPKLHFEIRKSGKPVDPQKILPPR</sequence>
<protein>
    <submittedName>
        <fullName evidence="5">Lipoprotein NlpD</fullName>
    </submittedName>
</protein>
<dbReference type="PROSITE" id="PS51257">
    <property type="entry name" value="PROKAR_LIPOPROTEIN"/>
    <property type="match status" value="1"/>
</dbReference>
<gene>
    <name evidence="5" type="ORF">HNQ70_000136</name>
</gene>
<dbReference type="GO" id="GO:0009279">
    <property type="term" value="C:cell outer membrane"/>
    <property type="evidence" value="ECO:0007669"/>
    <property type="project" value="TreeGrafter"/>
</dbReference>
<evidence type="ECO:0000256" key="3">
    <source>
        <dbReference type="SAM" id="SignalP"/>
    </source>
</evidence>
<dbReference type="InterPro" id="IPR050570">
    <property type="entry name" value="Cell_wall_metabolism_enzyme"/>
</dbReference>
<comment type="similarity">
    <text evidence="1">Belongs to the E.coli NlpD/Haemophilus LppB family.</text>
</comment>
<proteinExistence type="inferred from homology"/>
<dbReference type="CDD" id="cd12797">
    <property type="entry name" value="M23_peptidase"/>
    <property type="match status" value="1"/>
</dbReference>
<name>A0A7W8HDP7_9BURK</name>
<reference evidence="5 6" key="1">
    <citation type="submission" date="2020-08" db="EMBL/GenBank/DDBJ databases">
        <title>Genomic Encyclopedia of Type Strains, Phase IV (KMG-IV): sequencing the most valuable type-strain genomes for metagenomic binning, comparative biology and taxonomic classification.</title>
        <authorList>
            <person name="Goeker M."/>
        </authorList>
    </citation>
    <scope>NUCLEOTIDE SEQUENCE [LARGE SCALE GENOMIC DNA]</scope>
    <source>
        <strain evidence="5 6">DSM 29781</strain>
    </source>
</reference>